<dbReference type="AlphaFoldDB" id="M7PFD2"/>
<feature type="transmembrane region" description="Helical" evidence="6">
    <location>
        <begin position="71"/>
        <end position="90"/>
    </location>
</feature>
<dbReference type="eggNOG" id="KOG2174">
    <property type="taxonomic scope" value="Eukaryota"/>
</dbReference>
<feature type="transmembrane region" description="Helical" evidence="6">
    <location>
        <begin position="96"/>
        <end position="118"/>
    </location>
</feature>
<accession>M7PFD2</accession>
<keyword evidence="4 6" id="KW-1133">Transmembrane helix</keyword>
<evidence type="ECO:0000313" key="7">
    <source>
        <dbReference type="EMBL" id="EMR09169.1"/>
    </source>
</evidence>
<dbReference type="OrthoDB" id="14246at2759"/>
<organism evidence="7 8">
    <name type="scientific">Pneumocystis murina (strain B123)</name>
    <name type="common">Mouse pneumocystis pneumonia agent</name>
    <name type="synonym">Pneumocystis carinii f. sp. muris</name>
    <dbReference type="NCBI Taxonomy" id="1069680"/>
    <lineage>
        <taxon>Eukaryota</taxon>
        <taxon>Fungi</taxon>
        <taxon>Dikarya</taxon>
        <taxon>Ascomycota</taxon>
        <taxon>Taphrinomycotina</taxon>
        <taxon>Pneumocystomycetes</taxon>
        <taxon>Pneumocystaceae</taxon>
        <taxon>Pneumocystis</taxon>
    </lineage>
</organism>
<keyword evidence="3 6" id="KW-0812">Transmembrane</keyword>
<comment type="similarity">
    <text evidence="2">Belongs to the OB-RGRP/VPS55 family.</text>
</comment>
<dbReference type="PANTHER" id="PTHR12050">
    <property type="entry name" value="LEPTIN RECEPTOR-RELATED"/>
    <property type="match status" value="1"/>
</dbReference>
<sequence>MNHIHIIILLSFLLSIGFLSSILSCALFSNWLPLSVVVIYILAPLPNAICSRMSDTHDFINDSFGNGVENVGRFITGILIVSGITLPITLEHAGLIVRHATIMSISGGLLIYITILIYSNIFMKDNAEF</sequence>
<dbReference type="Proteomes" id="UP000011958">
    <property type="component" value="Unassembled WGS sequence"/>
</dbReference>
<dbReference type="EMBL" id="AFWA02000011">
    <property type="protein sequence ID" value="EMR09169.1"/>
    <property type="molecule type" value="Genomic_DNA"/>
</dbReference>
<dbReference type="InterPro" id="IPR007262">
    <property type="entry name" value="Vps55/LEPROT"/>
</dbReference>
<dbReference type="VEuPathDB" id="FungiDB:PNEG_02509"/>
<dbReference type="HOGENOM" id="CLU_134810_0_1_1"/>
<dbReference type="GO" id="GO:0032511">
    <property type="term" value="P:late endosome to vacuole transport via multivesicular body sorting pathway"/>
    <property type="evidence" value="ECO:0007669"/>
    <property type="project" value="EnsemblFungi"/>
</dbReference>
<evidence type="ECO:0000256" key="5">
    <source>
        <dbReference type="ARBA" id="ARBA00023136"/>
    </source>
</evidence>
<reference evidence="8" key="1">
    <citation type="journal article" date="2016" name="Nat. Commun.">
        <title>Genome analysis of three Pneumocystis species reveals adaptation mechanisms to life exclusively in mammalian hosts.</title>
        <authorList>
            <person name="Ma L."/>
            <person name="Chen Z."/>
            <person name="Huang D.W."/>
            <person name="Kutty G."/>
            <person name="Ishihara M."/>
            <person name="Wang H."/>
            <person name="Abouelleil A."/>
            <person name="Bishop L."/>
            <person name="Davey E."/>
            <person name="Deng R."/>
            <person name="Deng X."/>
            <person name="Fan L."/>
            <person name="Fantoni G."/>
            <person name="Fitzgerald M."/>
            <person name="Gogineni E."/>
            <person name="Goldberg J.M."/>
            <person name="Handley G."/>
            <person name="Hu X."/>
            <person name="Huber C."/>
            <person name="Jiao X."/>
            <person name="Jones K."/>
            <person name="Levin J.Z."/>
            <person name="Liu Y."/>
            <person name="Macdonald P."/>
            <person name="Melnikov A."/>
            <person name="Raley C."/>
            <person name="Sassi M."/>
            <person name="Sherman B.T."/>
            <person name="Song X."/>
            <person name="Sykes S."/>
            <person name="Tran B."/>
            <person name="Walsh L."/>
            <person name="Xia Y."/>
            <person name="Yang J."/>
            <person name="Young S."/>
            <person name="Zeng Q."/>
            <person name="Zheng X."/>
            <person name="Stephens R."/>
            <person name="Nusbaum C."/>
            <person name="Birren B.W."/>
            <person name="Azadi P."/>
            <person name="Lempicki R.A."/>
            <person name="Cuomo C.A."/>
            <person name="Kovacs J.A."/>
        </authorList>
    </citation>
    <scope>NUCLEOTIDE SEQUENCE [LARGE SCALE GENOMIC DNA]</scope>
    <source>
        <strain evidence="8">B123</strain>
    </source>
</reference>
<dbReference type="STRING" id="1069680.M7PFD2"/>
<gene>
    <name evidence="7" type="ORF">PNEG_02509</name>
</gene>
<comment type="subcellular location">
    <subcellularLocation>
        <location evidence="1">Membrane</location>
        <topology evidence="1">Multi-pass membrane protein</topology>
    </subcellularLocation>
</comment>
<comment type="caution">
    <text evidence="7">The sequence shown here is derived from an EMBL/GenBank/DDBJ whole genome shotgun (WGS) entry which is preliminary data.</text>
</comment>
<dbReference type="GeneID" id="19896201"/>
<proteinExistence type="inferred from homology"/>
<evidence type="ECO:0000256" key="4">
    <source>
        <dbReference type="ARBA" id="ARBA00022989"/>
    </source>
</evidence>
<dbReference type="Pfam" id="PF04133">
    <property type="entry name" value="Vps55"/>
    <property type="match status" value="1"/>
</dbReference>
<evidence type="ECO:0000313" key="8">
    <source>
        <dbReference type="Proteomes" id="UP000011958"/>
    </source>
</evidence>
<dbReference type="OMA" id="ICARCAN"/>
<evidence type="ECO:0000256" key="1">
    <source>
        <dbReference type="ARBA" id="ARBA00004141"/>
    </source>
</evidence>
<evidence type="ECO:0008006" key="9">
    <source>
        <dbReference type="Google" id="ProtNLM"/>
    </source>
</evidence>
<protein>
    <recommendedName>
        <fullName evidence="9">Vacuolar protein sorting 55</fullName>
    </recommendedName>
</protein>
<dbReference type="GO" id="GO:0005770">
    <property type="term" value="C:late endosome"/>
    <property type="evidence" value="ECO:0007669"/>
    <property type="project" value="EnsemblFungi"/>
</dbReference>
<feature type="transmembrane region" description="Helical" evidence="6">
    <location>
        <begin position="31"/>
        <end position="50"/>
    </location>
</feature>
<evidence type="ECO:0000256" key="6">
    <source>
        <dbReference type="SAM" id="Phobius"/>
    </source>
</evidence>
<keyword evidence="8" id="KW-1185">Reference proteome</keyword>
<dbReference type="RefSeq" id="XP_007874519.1">
    <property type="nucleotide sequence ID" value="XM_007876328.1"/>
</dbReference>
<dbReference type="GO" id="GO:0034424">
    <property type="term" value="C:Vps55/Vps68 complex"/>
    <property type="evidence" value="ECO:0007669"/>
    <property type="project" value="EnsemblFungi"/>
</dbReference>
<name>M7PFD2_PNEMU</name>
<dbReference type="PANTHER" id="PTHR12050:SF0">
    <property type="entry name" value="RH04491P"/>
    <property type="match status" value="1"/>
</dbReference>
<keyword evidence="5 6" id="KW-0472">Membrane</keyword>
<evidence type="ECO:0000256" key="3">
    <source>
        <dbReference type="ARBA" id="ARBA00022692"/>
    </source>
</evidence>
<evidence type="ECO:0000256" key="2">
    <source>
        <dbReference type="ARBA" id="ARBA00005645"/>
    </source>
</evidence>